<dbReference type="Proteomes" id="UP000308092">
    <property type="component" value="Unassembled WGS sequence"/>
</dbReference>
<reference evidence="1 2" key="1">
    <citation type="submission" date="2019-03" db="EMBL/GenBank/DDBJ databases">
        <title>The genome sequence of a newly discovered highly antifungal drug resistant Aspergillus species, Aspergillus tanneri NIH 1004.</title>
        <authorList>
            <person name="Mounaud S."/>
            <person name="Singh I."/>
            <person name="Joardar V."/>
            <person name="Pakala S."/>
            <person name="Pakala S."/>
            <person name="Venepally P."/>
            <person name="Hoover J."/>
            <person name="Nierman W."/>
            <person name="Chung J."/>
            <person name="Losada L."/>
        </authorList>
    </citation>
    <scope>NUCLEOTIDE SEQUENCE [LARGE SCALE GENOMIC DNA]</scope>
    <source>
        <strain evidence="1 2">NIH1004</strain>
    </source>
</reference>
<dbReference type="EMBL" id="SOSA01000163">
    <property type="protein sequence ID" value="THC95315.1"/>
    <property type="molecule type" value="Genomic_DNA"/>
</dbReference>
<comment type="caution">
    <text evidence="1">The sequence shown here is derived from an EMBL/GenBank/DDBJ whole genome shotgun (WGS) entry which is preliminary data.</text>
</comment>
<organism evidence="1 2">
    <name type="scientific">Aspergillus tanneri</name>
    <dbReference type="NCBI Taxonomy" id="1220188"/>
    <lineage>
        <taxon>Eukaryota</taxon>
        <taxon>Fungi</taxon>
        <taxon>Dikarya</taxon>
        <taxon>Ascomycota</taxon>
        <taxon>Pezizomycotina</taxon>
        <taxon>Eurotiomycetes</taxon>
        <taxon>Eurotiomycetidae</taxon>
        <taxon>Eurotiales</taxon>
        <taxon>Aspergillaceae</taxon>
        <taxon>Aspergillus</taxon>
        <taxon>Aspergillus subgen. Circumdati</taxon>
    </lineage>
</organism>
<proteinExistence type="predicted"/>
<evidence type="ECO:0000313" key="1">
    <source>
        <dbReference type="EMBL" id="THC95315.1"/>
    </source>
</evidence>
<gene>
    <name evidence="1" type="ORF">EYZ11_005225</name>
</gene>
<name>A0A4S3JJ63_9EURO</name>
<sequence length="32" mass="3634">MPWGITYEVIMNTMLALTMDANVVVDPRKINP</sequence>
<protein>
    <submittedName>
        <fullName evidence="1">Uncharacterized protein</fullName>
    </submittedName>
</protein>
<evidence type="ECO:0000313" key="2">
    <source>
        <dbReference type="Proteomes" id="UP000308092"/>
    </source>
</evidence>
<keyword evidence="2" id="KW-1185">Reference proteome</keyword>
<dbReference type="AlphaFoldDB" id="A0A4S3JJ63"/>
<dbReference type="VEuPathDB" id="FungiDB:EYZ11_005225"/>
<accession>A0A4S3JJ63</accession>